<dbReference type="GO" id="GO:0005634">
    <property type="term" value="C:nucleus"/>
    <property type="evidence" value="ECO:0007669"/>
    <property type="project" value="UniProtKB-SubCell"/>
</dbReference>
<accession>A0A8X7RX51</accession>
<keyword evidence="2" id="KW-0539">Nucleus</keyword>
<dbReference type="AlphaFoldDB" id="A0A8X7RX51"/>
<reference evidence="4 5" key="1">
    <citation type="submission" date="2020-02" db="EMBL/GenBank/DDBJ databases">
        <authorList>
            <person name="Ma Q."/>
            <person name="Huang Y."/>
            <person name="Song X."/>
            <person name="Pei D."/>
        </authorList>
    </citation>
    <scope>NUCLEOTIDE SEQUENCE [LARGE SCALE GENOMIC DNA]</scope>
    <source>
        <strain evidence="4">Sxm20200214</strain>
        <tissue evidence="4">Leaf</tissue>
    </source>
</reference>
<dbReference type="PANTHER" id="PTHR33137:SF4">
    <property type="entry name" value="MEDIATOR OF RNA POLYMERASE II TRANSCRIPTION SUBUNIT 15A-RELATED"/>
    <property type="match status" value="1"/>
</dbReference>
<name>A0A8X7RX51_BRACI</name>
<gene>
    <name evidence="4" type="ORF">Bca52824_040063</name>
</gene>
<evidence type="ECO:0000259" key="3">
    <source>
        <dbReference type="Pfam" id="PF16987"/>
    </source>
</evidence>
<dbReference type="Gene3D" id="1.10.246.20">
    <property type="entry name" value="Coactivator CBP, KIX domain"/>
    <property type="match status" value="1"/>
</dbReference>
<evidence type="ECO:0000313" key="4">
    <source>
        <dbReference type="EMBL" id="KAG2293394.1"/>
    </source>
</evidence>
<protein>
    <recommendedName>
        <fullName evidence="3">Mediator complex subunit 15 KIX domain-containing protein</fullName>
    </recommendedName>
</protein>
<evidence type="ECO:0000256" key="1">
    <source>
        <dbReference type="ARBA" id="ARBA00004123"/>
    </source>
</evidence>
<keyword evidence="5" id="KW-1185">Reference proteome</keyword>
<feature type="domain" description="Mediator complex subunit 15 KIX" evidence="3">
    <location>
        <begin position="41"/>
        <end position="82"/>
    </location>
</feature>
<dbReference type="Pfam" id="PF16987">
    <property type="entry name" value="KIX_2"/>
    <property type="match status" value="1"/>
</dbReference>
<organism evidence="4 5">
    <name type="scientific">Brassica carinata</name>
    <name type="common">Ethiopian mustard</name>
    <name type="synonym">Abyssinian cabbage</name>
    <dbReference type="NCBI Taxonomy" id="52824"/>
    <lineage>
        <taxon>Eukaryota</taxon>
        <taxon>Viridiplantae</taxon>
        <taxon>Streptophyta</taxon>
        <taxon>Embryophyta</taxon>
        <taxon>Tracheophyta</taxon>
        <taxon>Spermatophyta</taxon>
        <taxon>Magnoliopsida</taxon>
        <taxon>eudicotyledons</taxon>
        <taxon>Gunneridae</taxon>
        <taxon>Pentapetalae</taxon>
        <taxon>rosids</taxon>
        <taxon>malvids</taxon>
        <taxon>Brassicales</taxon>
        <taxon>Brassicaceae</taxon>
        <taxon>Brassiceae</taxon>
        <taxon>Brassica</taxon>
    </lineage>
</organism>
<dbReference type="PANTHER" id="PTHR33137">
    <property type="entry name" value="MEDIATOR OF RNA POLYMERASE II TRANSCRIPTION SUBUNIT 15A-RELATED"/>
    <property type="match status" value="1"/>
</dbReference>
<dbReference type="EMBL" id="JAAMPC010000009">
    <property type="protein sequence ID" value="KAG2293394.1"/>
    <property type="molecule type" value="Genomic_DNA"/>
</dbReference>
<sequence length="139" mass="15634">MINNGNVEPFLLNEEPAIKSGDWRTQLPPGSRQNIVNKISRKIAARFEEKIFSNAVHQADYLRKISMKILTMETKAQNAAGSDSSILADSNNLTLDEIMNHLIKDNAEPSLLNVEPAINSVDWRIQLPPDSRQKNINKL</sequence>
<dbReference type="OrthoDB" id="1083693at2759"/>
<evidence type="ECO:0000256" key="2">
    <source>
        <dbReference type="ARBA" id="ARBA00023242"/>
    </source>
</evidence>
<dbReference type="InterPro" id="IPR036546">
    <property type="entry name" value="MED15_KIX"/>
</dbReference>
<evidence type="ECO:0000313" key="5">
    <source>
        <dbReference type="Proteomes" id="UP000886595"/>
    </source>
</evidence>
<dbReference type="InterPro" id="IPR036529">
    <property type="entry name" value="KIX_dom_sf"/>
</dbReference>
<dbReference type="Proteomes" id="UP000886595">
    <property type="component" value="Unassembled WGS sequence"/>
</dbReference>
<dbReference type="InterPro" id="IPR044661">
    <property type="entry name" value="MED15a/b/c-like"/>
</dbReference>
<comment type="subcellular location">
    <subcellularLocation>
        <location evidence="1">Nucleus</location>
    </subcellularLocation>
</comment>
<dbReference type="GO" id="GO:0003713">
    <property type="term" value="F:transcription coactivator activity"/>
    <property type="evidence" value="ECO:0007669"/>
    <property type="project" value="InterPro"/>
</dbReference>
<proteinExistence type="predicted"/>
<dbReference type="GO" id="GO:0031490">
    <property type="term" value="F:chromatin DNA binding"/>
    <property type="evidence" value="ECO:0007669"/>
    <property type="project" value="InterPro"/>
</dbReference>
<comment type="caution">
    <text evidence="4">The sequence shown here is derived from an EMBL/GenBank/DDBJ whole genome shotgun (WGS) entry which is preliminary data.</text>
</comment>